<evidence type="ECO:0000313" key="2">
    <source>
        <dbReference type="EMBL" id="MCE3050409.1"/>
    </source>
</evidence>
<gene>
    <name evidence="2" type="ORF">HAX54_047139</name>
</gene>
<accession>A0ABS8WJS8</accession>
<organism evidence="2 3">
    <name type="scientific">Datura stramonium</name>
    <name type="common">Jimsonweed</name>
    <name type="synonym">Common thornapple</name>
    <dbReference type="NCBI Taxonomy" id="4076"/>
    <lineage>
        <taxon>Eukaryota</taxon>
        <taxon>Viridiplantae</taxon>
        <taxon>Streptophyta</taxon>
        <taxon>Embryophyta</taxon>
        <taxon>Tracheophyta</taxon>
        <taxon>Spermatophyta</taxon>
        <taxon>Magnoliopsida</taxon>
        <taxon>eudicotyledons</taxon>
        <taxon>Gunneridae</taxon>
        <taxon>Pentapetalae</taxon>
        <taxon>asterids</taxon>
        <taxon>lamiids</taxon>
        <taxon>Solanales</taxon>
        <taxon>Solanaceae</taxon>
        <taxon>Solanoideae</taxon>
        <taxon>Datureae</taxon>
        <taxon>Datura</taxon>
    </lineage>
</organism>
<evidence type="ECO:0000313" key="3">
    <source>
        <dbReference type="Proteomes" id="UP000823775"/>
    </source>
</evidence>
<reference evidence="2 3" key="1">
    <citation type="journal article" date="2021" name="BMC Genomics">
        <title>Datura genome reveals duplications of psychoactive alkaloid biosynthetic genes and high mutation rate following tissue culture.</title>
        <authorList>
            <person name="Rajewski A."/>
            <person name="Carter-House D."/>
            <person name="Stajich J."/>
            <person name="Litt A."/>
        </authorList>
    </citation>
    <scope>NUCLEOTIDE SEQUENCE [LARGE SCALE GENOMIC DNA]</scope>
    <source>
        <strain evidence="2">AR-01</strain>
    </source>
</reference>
<sequence>SDGMSHGITCQREPQPEKAAEGADHRAVVTVPWVDLSLSGSFLMCLYPGIYLGRDMRNQVRDAPAFQHEERREAPAYPCDAVRDTSLVWSDAMRGALALSRVPVYPTLTRKMSYKSQIKSMNEQEKH</sequence>
<keyword evidence="3" id="KW-1185">Reference proteome</keyword>
<dbReference type="Proteomes" id="UP000823775">
    <property type="component" value="Unassembled WGS sequence"/>
</dbReference>
<comment type="caution">
    <text evidence="2">The sequence shown here is derived from an EMBL/GenBank/DDBJ whole genome shotgun (WGS) entry which is preliminary data.</text>
</comment>
<protein>
    <submittedName>
        <fullName evidence="2">Uncharacterized protein</fullName>
    </submittedName>
</protein>
<feature type="non-terminal residue" evidence="2">
    <location>
        <position position="1"/>
    </location>
</feature>
<evidence type="ECO:0000256" key="1">
    <source>
        <dbReference type="SAM" id="MobiDB-lite"/>
    </source>
</evidence>
<feature type="region of interest" description="Disordered" evidence="1">
    <location>
        <begin position="1"/>
        <end position="23"/>
    </location>
</feature>
<name>A0ABS8WJS8_DATST</name>
<feature type="compositionally biased region" description="Basic and acidic residues" evidence="1">
    <location>
        <begin position="14"/>
        <end position="23"/>
    </location>
</feature>
<proteinExistence type="predicted"/>
<dbReference type="EMBL" id="JACEIK010007553">
    <property type="protein sequence ID" value="MCE3050409.1"/>
    <property type="molecule type" value="Genomic_DNA"/>
</dbReference>